<dbReference type="AlphaFoldDB" id="A0A1F7WUH5"/>
<evidence type="ECO:0000313" key="2">
    <source>
        <dbReference type="EMBL" id="OGM06433.1"/>
    </source>
</evidence>
<protein>
    <recommendedName>
        <fullName evidence="1">Methyltransferase type 11 domain-containing protein</fullName>
    </recommendedName>
</protein>
<organism evidence="2 3">
    <name type="scientific">Candidatus Wallbacteria bacterium GWC2_49_35</name>
    <dbReference type="NCBI Taxonomy" id="1817813"/>
    <lineage>
        <taxon>Bacteria</taxon>
        <taxon>Candidatus Walliibacteriota</taxon>
    </lineage>
</organism>
<evidence type="ECO:0000259" key="1">
    <source>
        <dbReference type="Pfam" id="PF08241"/>
    </source>
</evidence>
<dbReference type="Gene3D" id="3.40.50.150">
    <property type="entry name" value="Vaccinia Virus protein VP39"/>
    <property type="match status" value="1"/>
</dbReference>
<dbReference type="Proteomes" id="UP000178735">
    <property type="component" value="Unassembled WGS sequence"/>
</dbReference>
<dbReference type="STRING" id="1817813.A2008_13660"/>
<proteinExistence type="predicted"/>
<dbReference type="GO" id="GO:0008757">
    <property type="term" value="F:S-adenosylmethionine-dependent methyltransferase activity"/>
    <property type="evidence" value="ECO:0007669"/>
    <property type="project" value="InterPro"/>
</dbReference>
<comment type="caution">
    <text evidence="2">The sequence shown here is derived from an EMBL/GenBank/DDBJ whole genome shotgun (WGS) entry which is preliminary data.</text>
</comment>
<dbReference type="InterPro" id="IPR029063">
    <property type="entry name" value="SAM-dependent_MTases_sf"/>
</dbReference>
<accession>A0A1F7WUH5</accession>
<dbReference type="EMBL" id="MGFH01000063">
    <property type="protein sequence ID" value="OGM06433.1"/>
    <property type="molecule type" value="Genomic_DNA"/>
</dbReference>
<dbReference type="Pfam" id="PF08241">
    <property type="entry name" value="Methyltransf_11"/>
    <property type="match status" value="1"/>
</dbReference>
<dbReference type="SUPFAM" id="SSF53335">
    <property type="entry name" value="S-adenosyl-L-methionine-dependent methyltransferases"/>
    <property type="match status" value="1"/>
</dbReference>
<gene>
    <name evidence="2" type="ORF">A2008_13660</name>
</gene>
<reference evidence="2 3" key="1">
    <citation type="journal article" date="2016" name="Nat. Commun.">
        <title>Thousands of microbial genomes shed light on interconnected biogeochemical processes in an aquifer system.</title>
        <authorList>
            <person name="Anantharaman K."/>
            <person name="Brown C.T."/>
            <person name="Hug L.A."/>
            <person name="Sharon I."/>
            <person name="Castelle C.J."/>
            <person name="Probst A.J."/>
            <person name="Thomas B.C."/>
            <person name="Singh A."/>
            <person name="Wilkins M.J."/>
            <person name="Karaoz U."/>
            <person name="Brodie E.L."/>
            <person name="Williams K.H."/>
            <person name="Hubbard S.S."/>
            <person name="Banfield J.F."/>
        </authorList>
    </citation>
    <scope>NUCLEOTIDE SEQUENCE [LARGE SCALE GENOMIC DNA]</scope>
</reference>
<feature type="domain" description="Methyltransferase type 11" evidence="1">
    <location>
        <begin position="107"/>
        <end position="178"/>
    </location>
</feature>
<dbReference type="InterPro" id="IPR013216">
    <property type="entry name" value="Methyltransf_11"/>
</dbReference>
<evidence type="ECO:0000313" key="3">
    <source>
        <dbReference type="Proteomes" id="UP000178735"/>
    </source>
</evidence>
<sequence>MSGARFVLLGKKPWSAGYYTYKKNSISRAIESKTLDISKLPEGFGHRIDERAVEYPWFFARLADGAGNLLDAGSVLNYDFVISHEKLKNKKVTIMTLAPEPNCFYQNGVSYIFGDLRDTCFKDGHFDFIASLSTIEHIGLNNSLIYSKAREHNENRPESYLAAIAEFRRILKKDGTLYLSVPYGKHKNHGWFQVFDRGMIKNIIDAFAPSSFKETYFQYKPSGWINSDAEKAKDCECFDVTNRKKNYDSDFAAFSRAVACIELVK</sequence>
<name>A0A1F7WUH5_9BACT</name>